<dbReference type="CDD" id="cd16894">
    <property type="entry name" value="MltD-like"/>
    <property type="match status" value="1"/>
</dbReference>
<organism evidence="3 4">
    <name type="scientific">Mucilaginibacter straminoryzae</name>
    <dbReference type="NCBI Taxonomy" id="2932774"/>
    <lineage>
        <taxon>Bacteria</taxon>
        <taxon>Pseudomonadati</taxon>
        <taxon>Bacteroidota</taxon>
        <taxon>Sphingobacteriia</taxon>
        <taxon>Sphingobacteriales</taxon>
        <taxon>Sphingobacteriaceae</taxon>
        <taxon>Mucilaginibacter</taxon>
    </lineage>
</organism>
<dbReference type="Proteomes" id="UP001139450">
    <property type="component" value="Unassembled WGS sequence"/>
</dbReference>
<dbReference type="InterPro" id="IPR023346">
    <property type="entry name" value="Lysozyme-like_dom_sf"/>
</dbReference>
<name>A0A9X1X808_9SPHI</name>
<keyword evidence="4" id="KW-1185">Reference proteome</keyword>
<dbReference type="AlphaFoldDB" id="A0A9X1X808"/>
<dbReference type="RefSeq" id="WP_245131963.1">
    <property type="nucleotide sequence ID" value="NZ_JALJEJ010000009.1"/>
</dbReference>
<dbReference type="InterPro" id="IPR008258">
    <property type="entry name" value="Transglycosylase_SLT_dom_1"/>
</dbReference>
<evidence type="ECO:0000313" key="3">
    <source>
        <dbReference type="EMBL" id="MCJ8211393.1"/>
    </source>
</evidence>
<dbReference type="PANTHER" id="PTHR37423">
    <property type="entry name" value="SOLUBLE LYTIC MUREIN TRANSGLYCOSYLASE-RELATED"/>
    <property type="match status" value="1"/>
</dbReference>
<dbReference type="Gene3D" id="1.10.530.10">
    <property type="match status" value="1"/>
</dbReference>
<protein>
    <submittedName>
        <fullName evidence="3">Lytic transglycosylase domain-containing protein</fullName>
    </submittedName>
</protein>
<dbReference type="SUPFAM" id="SSF53955">
    <property type="entry name" value="Lysozyme-like"/>
    <property type="match status" value="1"/>
</dbReference>
<reference evidence="3" key="1">
    <citation type="submission" date="2022-04" db="EMBL/GenBank/DDBJ databases">
        <title>Mucilaginibacter sp. RS28 isolated from freshwater.</title>
        <authorList>
            <person name="Ko S.-R."/>
        </authorList>
    </citation>
    <scope>NUCLEOTIDE SEQUENCE</scope>
    <source>
        <strain evidence="3">RS28</strain>
    </source>
</reference>
<feature type="domain" description="Transglycosylase SLT" evidence="2">
    <location>
        <begin position="74"/>
        <end position="168"/>
    </location>
</feature>
<proteinExistence type="inferred from homology"/>
<comment type="caution">
    <text evidence="3">The sequence shown here is derived from an EMBL/GenBank/DDBJ whole genome shotgun (WGS) entry which is preliminary data.</text>
</comment>
<dbReference type="PANTHER" id="PTHR37423:SF2">
    <property type="entry name" value="MEMBRANE-BOUND LYTIC MUREIN TRANSGLYCOSYLASE C"/>
    <property type="match status" value="1"/>
</dbReference>
<sequence>MTSFLAPPAPQKQGYTFAEEAIPMANKKVSRKIRISLWRNSYQKVGSAILHQKARKLFPIIEPILELYGIPEDFKYLPLVESGLKEGTSPKGAAGIWQFMPQTAREYGLKVGKGRDERLNVRKSTIAACKYLRELYTQFNSWTLAAAAYNAGSPRVQRAINRQNKGNYYRMALNRETGMYVYKIIAVKQVISKPKDYGYQNVYALYEKPADLLAVN</sequence>
<evidence type="ECO:0000313" key="4">
    <source>
        <dbReference type="Proteomes" id="UP001139450"/>
    </source>
</evidence>
<accession>A0A9X1X808</accession>
<comment type="similarity">
    <text evidence="1">Belongs to the transglycosylase Slt family.</text>
</comment>
<dbReference type="EMBL" id="JALJEJ010000009">
    <property type="protein sequence ID" value="MCJ8211393.1"/>
    <property type="molecule type" value="Genomic_DNA"/>
</dbReference>
<evidence type="ECO:0000259" key="2">
    <source>
        <dbReference type="Pfam" id="PF01464"/>
    </source>
</evidence>
<gene>
    <name evidence="3" type="ORF">MUY27_16870</name>
</gene>
<evidence type="ECO:0000256" key="1">
    <source>
        <dbReference type="ARBA" id="ARBA00007734"/>
    </source>
</evidence>
<dbReference type="Pfam" id="PF01464">
    <property type="entry name" value="SLT"/>
    <property type="match status" value="1"/>
</dbReference>